<organism evidence="1 2">
    <name type="scientific">Cylicostephanus goldi</name>
    <name type="common">Nematode worm</name>
    <dbReference type="NCBI Taxonomy" id="71465"/>
    <lineage>
        <taxon>Eukaryota</taxon>
        <taxon>Metazoa</taxon>
        <taxon>Ecdysozoa</taxon>
        <taxon>Nematoda</taxon>
        <taxon>Chromadorea</taxon>
        <taxon>Rhabditida</taxon>
        <taxon>Rhabditina</taxon>
        <taxon>Rhabditomorpha</taxon>
        <taxon>Strongyloidea</taxon>
        <taxon>Strongylidae</taxon>
        <taxon>Cylicostephanus</taxon>
    </lineage>
</organism>
<keyword evidence="2" id="KW-1185">Reference proteome</keyword>
<protein>
    <submittedName>
        <fullName evidence="1">Uncharacterized protein</fullName>
    </submittedName>
</protein>
<dbReference type="EMBL" id="UYRV01029126">
    <property type="protein sequence ID" value="VDK83168.1"/>
    <property type="molecule type" value="Genomic_DNA"/>
</dbReference>
<dbReference type="Proteomes" id="UP000271889">
    <property type="component" value="Unassembled WGS sequence"/>
</dbReference>
<dbReference type="AlphaFoldDB" id="A0A3P6UUN4"/>
<accession>A0A3P6UUN4</accession>
<reference evidence="1 2" key="1">
    <citation type="submission" date="2018-11" db="EMBL/GenBank/DDBJ databases">
        <authorList>
            <consortium name="Pathogen Informatics"/>
        </authorList>
    </citation>
    <scope>NUCLEOTIDE SEQUENCE [LARGE SCALE GENOMIC DNA]</scope>
</reference>
<proteinExistence type="predicted"/>
<evidence type="ECO:0000313" key="1">
    <source>
        <dbReference type="EMBL" id="VDK83168.1"/>
    </source>
</evidence>
<name>A0A3P6UUN4_CYLGO</name>
<sequence>MFSIPAHQNNKLLLIAIKPLPTLLQKAALIIFIPHERDAVIQGGQKIYFALGEKQKKKENW</sequence>
<gene>
    <name evidence="1" type="ORF">CGOC_LOCUS8091</name>
</gene>
<evidence type="ECO:0000313" key="2">
    <source>
        <dbReference type="Proteomes" id="UP000271889"/>
    </source>
</evidence>